<dbReference type="PANTHER" id="PTHR30399:SF1">
    <property type="entry name" value="UTP PYROPHOSPHATASE"/>
    <property type="match status" value="1"/>
</dbReference>
<dbReference type="EMBL" id="PFAQ01000053">
    <property type="protein sequence ID" value="PIT94390.1"/>
    <property type="molecule type" value="Genomic_DNA"/>
</dbReference>
<name>A0A2M6WNP4_9BACT</name>
<feature type="domain" description="YgjP-like metallopeptidase" evidence="1">
    <location>
        <begin position="85"/>
        <end position="183"/>
    </location>
</feature>
<evidence type="ECO:0000259" key="1">
    <source>
        <dbReference type="Pfam" id="PF01863"/>
    </source>
</evidence>
<accession>A0A2M6WNP4</accession>
<protein>
    <recommendedName>
        <fullName evidence="1">YgjP-like metallopeptidase domain-containing protein</fullName>
    </recommendedName>
</protein>
<dbReference type="Pfam" id="PF01863">
    <property type="entry name" value="YgjP-like"/>
    <property type="match status" value="1"/>
</dbReference>
<proteinExistence type="predicted"/>
<sequence length="189" mass="22583">MKKTITIAGQAIEYSIKRYKRNKNLRLTINNRGNLVASKPWYLSEARVERFIKSQATWVMEKLADFKLHNQNNPFHSSSQEYLKYKQSAERLVLKKIAKFNQHYQFQFARISVRNQKTRWGSCSSRGNLNFNYKIIFLAPRLIDYIIVHELCHLRELNHSIRFWNLVSQKIPQCQLIRQDLQKKGIELK</sequence>
<comment type="caution">
    <text evidence="2">The sequence shown here is derived from an EMBL/GenBank/DDBJ whole genome shotgun (WGS) entry which is preliminary data.</text>
</comment>
<dbReference type="InterPro" id="IPR053136">
    <property type="entry name" value="UTP_pyrophosphatase-like"/>
</dbReference>
<dbReference type="Gene3D" id="3.30.2010.10">
    <property type="entry name" value="Metalloproteases ('zincins'), catalytic domain"/>
    <property type="match status" value="1"/>
</dbReference>
<dbReference type="InterPro" id="IPR002725">
    <property type="entry name" value="YgjP-like_metallopeptidase"/>
</dbReference>
<dbReference type="AlphaFoldDB" id="A0A2M6WNP4"/>
<dbReference type="PANTHER" id="PTHR30399">
    <property type="entry name" value="UNCHARACTERIZED PROTEIN YGJP"/>
    <property type="match status" value="1"/>
</dbReference>
<evidence type="ECO:0000313" key="2">
    <source>
        <dbReference type="EMBL" id="PIT94390.1"/>
    </source>
</evidence>
<reference evidence="3" key="1">
    <citation type="submission" date="2017-09" db="EMBL/GenBank/DDBJ databases">
        <title>Depth-based differentiation of microbial function through sediment-hosted aquifers and enrichment of novel symbionts in the deep terrestrial subsurface.</title>
        <authorList>
            <person name="Probst A.J."/>
            <person name="Ladd B."/>
            <person name="Jarett J.K."/>
            <person name="Geller-Mcgrath D.E."/>
            <person name="Sieber C.M.K."/>
            <person name="Emerson J.B."/>
            <person name="Anantharaman K."/>
            <person name="Thomas B.C."/>
            <person name="Malmstrom R."/>
            <person name="Stieglmeier M."/>
            <person name="Klingl A."/>
            <person name="Woyke T."/>
            <person name="Ryan C.M."/>
            <person name="Banfield J.F."/>
        </authorList>
    </citation>
    <scope>NUCLEOTIDE SEQUENCE [LARGE SCALE GENOMIC DNA]</scope>
</reference>
<dbReference type="CDD" id="cd07344">
    <property type="entry name" value="M48_yhfN_like"/>
    <property type="match status" value="1"/>
</dbReference>
<evidence type="ECO:0000313" key="3">
    <source>
        <dbReference type="Proteomes" id="UP000228900"/>
    </source>
</evidence>
<organism evidence="2 3">
    <name type="scientific">Candidatus Falkowbacteria bacterium CG10_big_fil_rev_8_21_14_0_10_39_9</name>
    <dbReference type="NCBI Taxonomy" id="1974566"/>
    <lineage>
        <taxon>Bacteria</taxon>
        <taxon>Candidatus Falkowiibacteriota</taxon>
    </lineage>
</organism>
<dbReference type="Proteomes" id="UP000228900">
    <property type="component" value="Unassembled WGS sequence"/>
</dbReference>
<gene>
    <name evidence="2" type="ORF">COT98_04010</name>
</gene>